<evidence type="ECO:0000256" key="7">
    <source>
        <dbReference type="ARBA" id="ARBA00023291"/>
    </source>
</evidence>
<dbReference type="GO" id="GO:0051538">
    <property type="term" value="F:3 iron, 4 sulfur cluster binding"/>
    <property type="evidence" value="ECO:0007669"/>
    <property type="project" value="UniProtKB-KW"/>
</dbReference>
<keyword evidence="7" id="KW-0003">3Fe-4S</keyword>
<dbReference type="RefSeq" id="WP_179728966.1">
    <property type="nucleotide sequence ID" value="NZ_BAABEF010000001.1"/>
</dbReference>
<keyword evidence="5 8" id="KW-0408">Iron</keyword>
<dbReference type="PANTHER" id="PTHR36923">
    <property type="entry name" value="FERREDOXIN"/>
    <property type="match status" value="1"/>
</dbReference>
<keyword evidence="2 8" id="KW-0813">Transport</keyword>
<name>A0A852RPC6_9ACTN</name>
<protein>
    <recommendedName>
        <fullName evidence="8">Ferredoxin</fullName>
    </recommendedName>
</protein>
<gene>
    <name evidence="10" type="ORF">BJ958_004391</name>
</gene>
<evidence type="ECO:0000256" key="2">
    <source>
        <dbReference type="ARBA" id="ARBA00022448"/>
    </source>
</evidence>
<dbReference type="Pfam" id="PF13459">
    <property type="entry name" value="Fer4_15"/>
    <property type="match status" value="1"/>
</dbReference>
<evidence type="ECO:0000256" key="8">
    <source>
        <dbReference type="RuleBase" id="RU368020"/>
    </source>
</evidence>
<evidence type="ECO:0000256" key="4">
    <source>
        <dbReference type="ARBA" id="ARBA00022982"/>
    </source>
</evidence>
<dbReference type="SUPFAM" id="SSF54862">
    <property type="entry name" value="4Fe-4S ferredoxins"/>
    <property type="match status" value="1"/>
</dbReference>
<proteinExistence type="predicted"/>
<keyword evidence="6 8" id="KW-0411">Iron-sulfur</keyword>
<keyword evidence="3 8" id="KW-0479">Metal-binding</keyword>
<evidence type="ECO:0000256" key="5">
    <source>
        <dbReference type="ARBA" id="ARBA00023004"/>
    </source>
</evidence>
<reference evidence="10 11" key="1">
    <citation type="submission" date="2020-07" db="EMBL/GenBank/DDBJ databases">
        <title>Sequencing the genomes of 1000 actinobacteria strains.</title>
        <authorList>
            <person name="Klenk H.-P."/>
        </authorList>
    </citation>
    <scope>NUCLEOTIDE SEQUENCE [LARGE SCALE GENOMIC DNA]</scope>
    <source>
        <strain evidence="10 11">DSM 19082</strain>
    </source>
</reference>
<keyword evidence="11" id="KW-1185">Reference proteome</keyword>
<sequence>MRIEIEADKCCGAGQCVMFAPTYFDMDDAGVAFALVDEADPADVADIQEAIDSCPTLAIRLVGD</sequence>
<organism evidence="10 11">
    <name type="scientific">Nocardioides kongjuensis</name>
    <dbReference type="NCBI Taxonomy" id="349522"/>
    <lineage>
        <taxon>Bacteria</taxon>
        <taxon>Bacillati</taxon>
        <taxon>Actinomycetota</taxon>
        <taxon>Actinomycetes</taxon>
        <taxon>Propionibacteriales</taxon>
        <taxon>Nocardioidaceae</taxon>
        <taxon>Nocardioides</taxon>
    </lineage>
</organism>
<dbReference type="PRINTS" id="PR00352">
    <property type="entry name" value="3FE4SFRDOXIN"/>
</dbReference>
<evidence type="ECO:0000313" key="10">
    <source>
        <dbReference type="EMBL" id="NYD32845.1"/>
    </source>
</evidence>
<dbReference type="GO" id="GO:0005506">
    <property type="term" value="F:iron ion binding"/>
    <property type="evidence" value="ECO:0007669"/>
    <property type="project" value="UniProtKB-UniRule"/>
</dbReference>
<dbReference type="InterPro" id="IPR051269">
    <property type="entry name" value="Fe-S_cluster_ET"/>
</dbReference>
<evidence type="ECO:0000313" key="11">
    <source>
        <dbReference type="Proteomes" id="UP000582231"/>
    </source>
</evidence>
<evidence type="ECO:0000259" key="9">
    <source>
        <dbReference type="PROSITE" id="PS51379"/>
    </source>
</evidence>
<evidence type="ECO:0000256" key="3">
    <source>
        <dbReference type="ARBA" id="ARBA00022723"/>
    </source>
</evidence>
<dbReference type="InterPro" id="IPR001080">
    <property type="entry name" value="3Fe4S_ferredoxin"/>
</dbReference>
<dbReference type="PANTHER" id="PTHR36923:SF3">
    <property type="entry name" value="FERREDOXIN"/>
    <property type="match status" value="1"/>
</dbReference>
<comment type="cofactor">
    <cofactor evidence="1">
        <name>[3Fe-4S] cluster</name>
        <dbReference type="ChEBI" id="CHEBI:21137"/>
    </cofactor>
</comment>
<dbReference type="EMBL" id="JACCBF010000001">
    <property type="protein sequence ID" value="NYD32845.1"/>
    <property type="molecule type" value="Genomic_DNA"/>
</dbReference>
<feature type="domain" description="4Fe-4S ferredoxin-type" evidence="9">
    <location>
        <begin position="1"/>
        <end position="29"/>
    </location>
</feature>
<dbReference type="Proteomes" id="UP000582231">
    <property type="component" value="Unassembled WGS sequence"/>
</dbReference>
<dbReference type="Gene3D" id="3.30.70.20">
    <property type="match status" value="1"/>
</dbReference>
<keyword evidence="4 8" id="KW-0249">Electron transport</keyword>
<dbReference type="PROSITE" id="PS51379">
    <property type="entry name" value="4FE4S_FER_2"/>
    <property type="match status" value="1"/>
</dbReference>
<evidence type="ECO:0000256" key="6">
    <source>
        <dbReference type="ARBA" id="ARBA00023014"/>
    </source>
</evidence>
<comment type="caution">
    <text evidence="10">The sequence shown here is derived from an EMBL/GenBank/DDBJ whole genome shotgun (WGS) entry which is preliminary data.</text>
</comment>
<accession>A0A852RPC6</accession>
<dbReference type="InterPro" id="IPR017896">
    <property type="entry name" value="4Fe4S_Fe-S-bd"/>
</dbReference>
<evidence type="ECO:0000256" key="1">
    <source>
        <dbReference type="ARBA" id="ARBA00001927"/>
    </source>
</evidence>
<dbReference type="GO" id="GO:0009055">
    <property type="term" value="F:electron transfer activity"/>
    <property type="evidence" value="ECO:0007669"/>
    <property type="project" value="UniProtKB-UniRule"/>
</dbReference>
<dbReference type="AlphaFoldDB" id="A0A852RPC6"/>
<comment type="function">
    <text evidence="8">Ferredoxins are iron-sulfur proteins that transfer electrons in a wide variety of metabolic reactions.</text>
</comment>